<evidence type="ECO:0000313" key="12">
    <source>
        <dbReference type="EMBL" id="CAP36357.2"/>
    </source>
</evidence>
<dbReference type="InterPro" id="IPR002223">
    <property type="entry name" value="Kunitz_BPTI"/>
</dbReference>
<evidence type="ECO:0000256" key="8">
    <source>
        <dbReference type="PROSITE-ProRule" id="PRU00076"/>
    </source>
</evidence>
<feature type="domain" description="BPTI/Kunitz inhibitor" evidence="11">
    <location>
        <begin position="1833"/>
        <end position="1883"/>
    </location>
</feature>
<feature type="domain" description="BPTI/Kunitz inhibitor" evidence="11">
    <location>
        <begin position="1767"/>
        <end position="1821"/>
    </location>
</feature>
<feature type="domain" description="BPTI/Kunitz inhibitor" evidence="11">
    <location>
        <begin position="1408"/>
        <end position="1464"/>
    </location>
</feature>
<feature type="domain" description="BPTI/Kunitz inhibitor" evidence="11">
    <location>
        <begin position="1167"/>
        <end position="1223"/>
    </location>
</feature>
<dbReference type="WormBase" id="CBG19048a">
    <property type="protein sequence ID" value="CBP47197"/>
    <property type="gene ID" value="WBGene00038328"/>
    <property type="gene designation" value="Cbr-mec-1"/>
</dbReference>
<dbReference type="InParanoid" id="A8XUN2"/>
<dbReference type="FunFam" id="4.10.410.10:FF:000024">
    <property type="entry name" value="Protein CBR-MEC-1"/>
    <property type="match status" value="1"/>
</dbReference>
<dbReference type="InterPro" id="IPR000742">
    <property type="entry name" value="EGF"/>
</dbReference>
<dbReference type="Pfam" id="PF07645">
    <property type="entry name" value="EGF_CA"/>
    <property type="match status" value="1"/>
</dbReference>
<dbReference type="PROSITE" id="PS00280">
    <property type="entry name" value="BPTI_KUNITZ_1"/>
    <property type="match status" value="3"/>
</dbReference>
<feature type="domain" description="BPTI/Kunitz inhibitor" evidence="11">
    <location>
        <begin position="1891"/>
        <end position="1942"/>
    </location>
</feature>
<dbReference type="Pfam" id="PF00014">
    <property type="entry name" value="Kunitz_BPTI"/>
    <property type="match status" value="11"/>
</dbReference>
<keyword evidence="13" id="KW-1185">Reference proteome</keyword>
<dbReference type="FunFam" id="4.10.410.10:FF:000026">
    <property type="entry name" value="Serine protease inhibitor, putative"/>
    <property type="match status" value="1"/>
</dbReference>
<dbReference type="FunFam" id="4.10.410.10:FF:000042">
    <property type="entry name" value="CBN-MEC-1 protein"/>
    <property type="match status" value="1"/>
</dbReference>
<evidence type="ECO:0000259" key="11">
    <source>
        <dbReference type="PROSITE" id="PS50279"/>
    </source>
</evidence>
<dbReference type="PANTHER" id="PTHR10083:SF217">
    <property type="entry name" value="BOOPHILIN-H2"/>
    <property type="match status" value="1"/>
</dbReference>
<evidence type="ECO:0000256" key="2">
    <source>
        <dbReference type="ARBA" id="ARBA00022525"/>
    </source>
</evidence>
<dbReference type="PRINTS" id="PR00759">
    <property type="entry name" value="BASICPTASE"/>
</dbReference>
<evidence type="ECO:0000256" key="3">
    <source>
        <dbReference type="ARBA" id="ARBA00022536"/>
    </source>
</evidence>
<evidence type="ECO:0000256" key="9">
    <source>
        <dbReference type="SAM" id="MobiDB-lite"/>
    </source>
</evidence>
<evidence type="ECO:0000256" key="1">
    <source>
        <dbReference type="ARBA" id="ARBA00004613"/>
    </source>
</evidence>
<evidence type="ECO:0000256" key="4">
    <source>
        <dbReference type="ARBA" id="ARBA00022656"/>
    </source>
</evidence>
<dbReference type="InterPro" id="IPR036880">
    <property type="entry name" value="Kunitz_BPTI_sf"/>
</dbReference>
<evidence type="ECO:0000256" key="6">
    <source>
        <dbReference type="ARBA" id="ARBA00022900"/>
    </source>
</evidence>
<dbReference type="HOGENOM" id="CLU_234018_0_0_1"/>
<feature type="domain" description="BPTI/Kunitz inhibitor" evidence="11">
    <location>
        <begin position="278"/>
        <end position="335"/>
    </location>
</feature>
<evidence type="ECO:0000313" key="14">
    <source>
        <dbReference type="WormBase" id="CBG19048a"/>
    </source>
</evidence>
<dbReference type="InterPro" id="IPR001881">
    <property type="entry name" value="EGF-like_Ca-bd_dom"/>
</dbReference>
<dbReference type="PROSITE" id="PS01187">
    <property type="entry name" value="EGF_CA"/>
    <property type="match status" value="1"/>
</dbReference>
<feature type="compositionally biased region" description="Low complexity" evidence="9">
    <location>
        <begin position="846"/>
        <end position="859"/>
    </location>
</feature>
<keyword evidence="2" id="KW-0964">Secreted</keyword>
<feature type="domain" description="BPTI/Kunitz inhibitor" evidence="11">
    <location>
        <begin position="1627"/>
        <end position="1677"/>
    </location>
</feature>
<dbReference type="SUPFAM" id="SSF57196">
    <property type="entry name" value="EGF/Laminin"/>
    <property type="match status" value="1"/>
</dbReference>
<protein>
    <submittedName>
        <fullName evidence="12">Protein CBR-MEC-1</fullName>
    </submittedName>
</protein>
<dbReference type="FunCoup" id="A8XUN2">
    <property type="interactions" value="329"/>
</dbReference>
<sequence length="2101" mass="239800">MHFFFLLFLPFTLAVKDLAWYSSSTGLGSSSSVIHSPLQAATAIDFCQKRNYVIQSSPNSLFFSCLSTLESVLNNSYATIMTRQSMNANDSLFRKLHPSRNEPPINHTVSRGCGGNSNRFMRRAHCRNRCVKQPNKLVTVQELKHRRTVTTTTPADEKKVEETEKDIDSAKVGYKGIINCRKIGEGVREFAYKWQYGINDNGVCQGCDPLYGTCIDGKCGCMKGFRPLGKVCIDLNECDNGAVCGANARCVNEIGSFQCVCDAGFSIDGDCKIGQEACMDEFDVNLTEEDCNNGKQEIKYYYDAETVQCKQFFYGGCKTKSRNFFADLQTCDIVCVSSQRDYIQSNGQSLHHPTHQISSDLNGGNDLKSNHYKIDLFSSPSSPVRPDRPLSVDDWPLKPVTLKPALDLDFSVAHTKSVGQKMEEAEKAEELVRELTPDHNICELKFEPVLREECISADWSEKFFWNSDFRDCEPFWYDSSCDPRDRAGKNFFESFDDCKKKCDGGQGDYVVPIEKEKEDEVEERVEVEEEEPVEEEIVPEETTTPTTTTTTLTKSPEDEHSFFFKVKPQNYLEDVLSTEKDEDQSKQHHNGFNPNEFLKQNAKKVETEELKKIIPKQEETTEATKKEEIEHSILEELKKEEPVEKVLAAPTTCDLEYDADLRNECTSADWNELFYWNEQFKECEAFWYDSSCGEPDFEKKNIFKNYEDCNNKCVKKIGETAKSRTIDVSSPLKCKCSEIATTTTATTTTSTTTTTTTTASPTTSSVLLEETKRPNYKQTDPLNLILNKALKPDESSELPEKFPPNHEKTFVNFAIKSEVTATTKFDRLKYMAEFRKKLLALPDNFSTPGKPSTPTSAPTTKKKIDPTTHEITEKQSTSTASTQTTTTTTFNDFVEAEKKKVLETIKILDRPEDLCDEPLHPKLEEDCKNDQWEIKWFFNSDRGACKSFWYGGCEVESRNFFPDHANCRHTCAHKYGTPASFSSKVYIPPGGLSTPIPPRKDRLTTSLKLTYPHSEDLFPEQKHRKVVELDGNFQRLEEQRLLRLLPTPSFKTKGPLPTAGNIVNVSEGDKAEIEPAFYSHIDRVVHDMKSGGHPGYTKPEEFVRRIESASNDYIKYDFQKPEVVTIIDKSPPTVPTITWMEQTKQTTPLKSEPTNKTPTTRSINDPCDDEYDPKWDEDCLGDSWVVRSYYDAKAKACKAFWYGGCHTSSRNIWFDKETCRTSCAHKFATDFPMTGGRFSDKVHFLSRTIQKIIPKKSSRHLLKSKSRQLHLHHHQILLHLTRPIILKIKAHVSPEHRFKLDLDQKLADIKRDHEGREDLAYSKMVDHPVTVAAECLESFNETLSKPCGDGKTWSNRYYYDKDTRSCRMFWSNGCFSSSKNNFDDQETCQWKCEGRHPQPAGKTLSESCLDKFDERYLEDCRHGEFTNRFYFDHDRKKCVAFHWGGCQSKSQNFFADMTVCQDLCESPPRELTQACIQPFDKNYENSCSAEQPQQYYYFDASSGICKMFWFGNCKGENENIFSTLESCQWICERKREERKPGREHELFALTSSTISTQNPVETLNGKRNGTLINFQQSSGDCTSFWWDGCTSSSQNIFPDEKSCTSNCKHPGFEISSKLASQDSKFRCLEPVEIGNCQETYPAFYYDRTSRTCRPFAYSGCGGNSNRFMTVSQCENLCFAFNSMNEAEVDCHLPMHIGYGKNEDSCLPQAGFRFYYDRSYGKCSQMWYLGCGGNANNFYSYEICQRTCSRSNQPRELERKTRASSEVCFEAPGDKGICGKNSSSYPLQRWTYGAQKCTSFTYSGCGGNRNRFATQNSCEQTCKGLLNSNDPRICSFPPDWGSCNQLRYVWFYNLTRGTCDQFLYGGCGGNPNRFETFEICQKACEVTGTDPCMESLDRGSWCEAMSNRYYFNKRARQCKGFHYTGCGKSGNNFLTKEECQTKCEKRFPRAAPPSKKKAKVKLPVGYSGSKPKDKTPMLRHINLNGLNQTYFKSEPQWMDYTSCYGYRYNVSGRDTVLNVHYCSIQGSSDCISESYRTTEGEEFCNIIRPFLRGQNLYSFYFGLDSVNPMYRPKDGLSGRIQRKNETIAAILVLRANQCHEIC</sequence>
<dbReference type="SUPFAM" id="SSF57362">
    <property type="entry name" value="BPTI-like"/>
    <property type="match status" value="14"/>
</dbReference>
<feature type="region of interest" description="Disordered" evidence="9">
    <location>
        <begin position="1145"/>
        <end position="1167"/>
    </location>
</feature>
<dbReference type="PROSITE" id="PS00010">
    <property type="entry name" value="ASX_HYDROXYL"/>
    <property type="match status" value="1"/>
</dbReference>
<dbReference type="Gene3D" id="4.10.410.10">
    <property type="entry name" value="Pancreatic trypsin inhibitor Kunitz domain"/>
    <property type="match status" value="14"/>
</dbReference>
<dbReference type="GO" id="GO:0004867">
    <property type="term" value="F:serine-type endopeptidase inhibitor activity"/>
    <property type="evidence" value="ECO:0000318"/>
    <property type="project" value="GO_Central"/>
</dbReference>
<feature type="region of interest" description="Disordered" evidence="9">
    <location>
        <begin position="745"/>
        <end position="780"/>
    </location>
</feature>
<dbReference type="InterPro" id="IPR018097">
    <property type="entry name" value="EGF_Ca-bd_CS"/>
</dbReference>
<feature type="domain" description="BPTI/Kunitz inhibitor" evidence="11">
    <location>
        <begin position="1335"/>
        <end position="1392"/>
    </location>
</feature>
<dbReference type="SMART" id="SM00131">
    <property type="entry name" value="KU"/>
    <property type="match status" value="13"/>
</dbReference>
<dbReference type="PROSITE" id="PS01186">
    <property type="entry name" value="EGF_2"/>
    <property type="match status" value="1"/>
</dbReference>
<dbReference type="InterPro" id="IPR049883">
    <property type="entry name" value="NOTCH1_EGF-like"/>
</dbReference>
<keyword evidence="3 8" id="KW-0245">EGF-like domain</keyword>
<dbReference type="EMBL" id="HE601047">
    <property type="protein sequence ID" value="CAP36357.2"/>
    <property type="molecule type" value="Genomic_DNA"/>
</dbReference>
<keyword evidence="6" id="KW-0722">Serine protease inhibitor</keyword>
<dbReference type="OMA" id="ECEAFWY"/>
<keyword evidence="4" id="KW-0800">Toxin</keyword>
<feature type="domain" description="BPTI/Kunitz inhibitor" evidence="11">
    <location>
        <begin position="1690"/>
        <end position="1747"/>
    </location>
</feature>
<feature type="region of interest" description="Disordered" evidence="9">
    <location>
        <begin position="842"/>
        <end position="883"/>
    </location>
</feature>
<feature type="domain" description="BPTI/Kunitz inhibitor" evidence="11">
    <location>
        <begin position="1475"/>
        <end position="1531"/>
    </location>
</feature>
<dbReference type="GO" id="GO:0005615">
    <property type="term" value="C:extracellular space"/>
    <property type="evidence" value="ECO:0000318"/>
    <property type="project" value="GO_Central"/>
</dbReference>
<feature type="region of interest" description="Disordered" evidence="9">
    <location>
        <begin position="519"/>
        <end position="555"/>
    </location>
</feature>
<organism evidence="12 13">
    <name type="scientific">Caenorhabditis briggsae</name>
    <dbReference type="NCBI Taxonomy" id="6238"/>
    <lineage>
        <taxon>Eukaryota</taxon>
        <taxon>Metazoa</taxon>
        <taxon>Ecdysozoa</taxon>
        <taxon>Nematoda</taxon>
        <taxon>Chromadorea</taxon>
        <taxon>Rhabditida</taxon>
        <taxon>Rhabditina</taxon>
        <taxon>Rhabditomorpha</taxon>
        <taxon>Rhabditoidea</taxon>
        <taxon>Rhabditidae</taxon>
        <taxon>Peloderinae</taxon>
        <taxon>Caenorhabditis</taxon>
    </lineage>
</organism>
<reference evidence="12 13" key="2">
    <citation type="journal article" date="2011" name="PLoS Genet.">
        <title>Caenorhabditis briggsae recombinant inbred line genotypes reveal inter-strain incompatibility and the evolution of recombination.</title>
        <authorList>
            <person name="Ross J.A."/>
            <person name="Koboldt D.C."/>
            <person name="Staisch J.E."/>
            <person name="Chamberlin H.M."/>
            <person name="Gupta B.P."/>
            <person name="Miller R.D."/>
            <person name="Baird S.E."/>
            <person name="Haag E.S."/>
        </authorList>
    </citation>
    <scope>NUCLEOTIDE SEQUENCE [LARGE SCALE GENOMIC DNA]</scope>
    <source>
        <strain evidence="12 13">AF16</strain>
    </source>
</reference>
<dbReference type="GO" id="GO:0005509">
    <property type="term" value="F:calcium ion binding"/>
    <property type="evidence" value="ECO:0007669"/>
    <property type="project" value="InterPro"/>
</dbReference>
<dbReference type="InterPro" id="IPR020901">
    <property type="entry name" value="Prtase_inh_Kunz-CS"/>
</dbReference>
<feature type="domain" description="EGF-like" evidence="10">
    <location>
        <begin position="234"/>
        <end position="272"/>
    </location>
</feature>
<dbReference type="SMART" id="SM00181">
    <property type="entry name" value="EGF"/>
    <property type="match status" value="2"/>
</dbReference>
<feature type="compositionally biased region" description="Basic and acidic residues" evidence="9">
    <location>
        <begin position="862"/>
        <end position="873"/>
    </location>
</feature>
<dbReference type="STRING" id="6238.A8XUN2"/>
<dbReference type="Gene3D" id="2.10.25.10">
    <property type="entry name" value="Laminin"/>
    <property type="match status" value="1"/>
</dbReference>
<dbReference type="PROSITE" id="PS50279">
    <property type="entry name" value="BPTI_KUNITZ_2"/>
    <property type="match status" value="13"/>
</dbReference>
<feature type="domain" description="BPTI/Kunitz inhibitor" evidence="11">
    <location>
        <begin position="442"/>
        <end position="502"/>
    </location>
</feature>
<dbReference type="CDD" id="cd00054">
    <property type="entry name" value="EGF_CA"/>
    <property type="match status" value="1"/>
</dbReference>
<dbReference type="eggNOG" id="KOG4295">
    <property type="taxonomic scope" value="Eukaryota"/>
</dbReference>
<comment type="caution">
    <text evidence="8">Lacks conserved residue(s) required for the propagation of feature annotation.</text>
</comment>
<dbReference type="Proteomes" id="UP000008549">
    <property type="component" value="Unassembled WGS sequence"/>
</dbReference>
<keyword evidence="7" id="KW-1015">Disulfide bond</keyword>
<reference evidence="12 13" key="1">
    <citation type="journal article" date="2003" name="PLoS Biol.">
        <title>The genome sequence of Caenorhabditis briggsae: a platform for comparative genomics.</title>
        <authorList>
            <person name="Stein L.D."/>
            <person name="Bao Z."/>
            <person name="Blasiar D."/>
            <person name="Blumenthal T."/>
            <person name="Brent M.R."/>
            <person name="Chen N."/>
            <person name="Chinwalla A."/>
            <person name="Clarke L."/>
            <person name="Clee C."/>
            <person name="Coghlan A."/>
            <person name="Coulson A."/>
            <person name="D'Eustachio P."/>
            <person name="Fitch D.H."/>
            <person name="Fulton L.A."/>
            <person name="Fulton R.E."/>
            <person name="Griffiths-Jones S."/>
            <person name="Harris T.W."/>
            <person name="Hillier L.W."/>
            <person name="Kamath R."/>
            <person name="Kuwabara P.E."/>
            <person name="Mardis E.R."/>
            <person name="Marra M.A."/>
            <person name="Miner T.L."/>
            <person name="Minx P."/>
            <person name="Mullikin J.C."/>
            <person name="Plumb R.W."/>
            <person name="Rogers J."/>
            <person name="Schein J.E."/>
            <person name="Sohrmann M."/>
            <person name="Spieth J."/>
            <person name="Stajich J.E."/>
            <person name="Wei C."/>
            <person name="Willey D."/>
            <person name="Wilson R.K."/>
            <person name="Durbin R."/>
            <person name="Waterston R.H."/>
        </authorList>
    </citation>
    <scope>NUCLEOTIDE SEQUENCE [LARGE SCALE GENOMIC DNA]</scope>
    <source>
        <strain evidence="12 13">AF16</strain>
    </source>
</reference>
<proteinExistence type="predicted"/>
<dbReference type="CDD" id="cd21630">
    <property type="entry name" value="Kunitz_TAP-like"/>
    <property type="match status" value="3"/>
</dbReference>
<gene>
    <name evidence="14" type="primary">mec-1</name>
    <name evidence="12" type="synonym">Cbr-mec-1</name>
    <name evidence="14" type="ORF">CBG19048</name>
    <name evidence="12" type="ORF">CBG_19048</name>
</gene>
<keyword evidence="5" id="KW-0646">Protease inhibitor</keyword>
<evidence type="ECO:0000313" key="13">
    <source>
        <dbReference type="Proteomes" id="UP000008549"/>
    </source>
</evidence>
<feature type="compositionally biased region" description="Low complexity" evidence="9">
    <location>
        <begin position="540"/>
        <end position="554"/>
    </location>
</feature>
<comment type="subcellular location">
    <subcellularLocation>
        <location evidence="1">Secreted</location>
    </subcellularLocation>
</comment>
<feature type="compositionally biased region" description="Polar residues" evidence="9">
    <location>
        <begin position="1145"/>
        <end position="1163"/>
    </location>
</feature>
<accession>A8XUN2</accession>
<dbReference type="InterPro" id="IPR050098">
    <property type="entry name" value="TFPI/VKTCI-like"/>
</dbReference>
<dbReference type="CDD" id="cd00109">
    <property type="entry name" value="Kunitz-type"/>
    <property type="match status" value="8"/>
</dbReference>
<evidence type="ECO:0000259" key="10">
    <source>
        <dbReference type="PROSITE" id="PS50026"/>
    </source>
</evidence>
<evidence type="ECO:0000256" key="7">
    <source>
        <dbReference type="ARBA" id="ARBA00023157"/>
    </source>
</evidence>
<evidence type="ECO:0000256" key="5">
    <source>
        <dbReference type="ARBA" id="ARBA00022690"/>
    </source>
</evidence>
<feature type="compositionally biased region" description="Low complexity" evidence="9">
    <location>
        <begin position="745"/>
        <end position="765"/>
    </location>
</feature>
<feature type="domain" description="BPTI/Kunitz inhibitor" evidence="11">
    <location>
        <begin position="915"/>
        <end position="971"/>
    </location>
</feature>
<dbReference type="FunFam" id="4.10.410.10:FF:000028">
    <property type="entry name" value="CBN-MEC-1 protein"/>
    <property type="match status" value="2"/>
</dbReference>
<dbReference type="SMART" id="SM00179">
    <property type="entry name" value="EGF_CA"/>
    <property type="match status" value="1"/>
</dbReference>
<dbReference type="PROSITE" id="PS50026">
    <property type="entry name" value="EGF_3"/>
    <property type="match status" value="1"/>
</dbReference>
<dbReference type="PANTHER" id="PTHR10083">
    <property type="entry name" value="KUNITZ-TYPE PROTEASE INHIBITOR-RELATED"/>
    <property type="match status" value="1"/>
</dbReference>
<feature type="domain" description="BPTI/Kunitz inhibitor" evidence="11">
    <location>
        <begin position="653"/>
        <end position="713"/>
    </location>
</feature>
<dbReference type="InterPro" id="IPR000152">
    <property type="entry name" value="EGF-type_Asp/Asn_hydroxyl_site"/>
</dbReference>
<name>A8XUN2_CAEBR</name>
<feature type="compositionally biased region" description="Acidic residues" evidence="9">
    <location>
        <begin position="519"/>
        <end position="539"/>
    </location>
</feature>